<dbReference type="Pfam" id="PF00072">
    <property type="entry name" value="Response_reg"/>
    <property type="match status" value="1"/>
</dbReference>
<dbReference type="InterPro" id="IPR001789">
    <property type="entry name" value="Sig_transdc_resp-reg_receiver"/>
</dbReference>
<evidence type="ECO:0000256" key="2">
    <source>
        <dbReference type="ARBA" id="ARBA00023012"/>
    </source>
</evidence>
<dbReference type="InterPro" id="IPR000792">
    <property type="entry name" value="Tscrpt_reg_LuxR_C"/>
</dbReference>
<name>H8Z739_9GAMM</name>
<dbReference type="STRING" id="631362.Thi970DRAFT_04503"/>
<proteinExistence type="predicted"/>
<dbReference type="GO" id="GO:0003677">
    <property type="term" value="F:DNA binding"/>
    <property type="evidence" value="ECO:0007669"/>
    <property type="project" value="UniProtKB-KW"/>
</dbReference>
<evidence type="ECO:0000259" key="7">
    <source>
        <dbReference type="PROSITE" id="PS50043"/>
    </source>
</evidence>
<dbReference type="Gene3D" id="1.10.10.10">
    <property type="entry name" value="Winged helix-like DNA-binding domain superfamily/Winged helix DNA-binding domain"/>
    <property type="match status" value="1"/>
</dbReference>
<dbReference type="CDD" id="cd06170">
    <property type="entry name" value="LuxR_C_like"/>
    <property type="match status" value="1"/>
</dbReference>
<evidence type="ECO:0000256" key="5">
    <source>
        <dbReference type="ARBA" id="ARBA00023163"/>
    </source>
</evidence>
<dbReference type="GO" id="GO:0000160">
    <property type="term" value="P:phosphorelay signal transduction system"/>
    <property type="evidence" value="ECO:0007669"/>
    <property type="project" value="UniProtKB-KW"/>
</dbReference>
<gene>
    <name evidence="9" type="ORF">Thi970DRAFT_04503</name>
</gene>
<reference evidence="9 10" key="2">
    <citation type="submission" date="2011-11" db="EMBL/GenBank/DDBJ databases">
        <authorList>
            <consortium name="US DOE Joint Genome Institute"/>
            <person name="Lucas S."/>
            <person name="Han J."/>
            <person name="Lapidus A."/>
            <person name="Cheng J.-F."/>
            <person name="Goodwin L."/>
            <person name="Pitluck S."/>
            <person name="Peters L."/>
            <person name="Ovchinnikova G."/>
            <person name="Zhang X."/>
            <person name="Detter J.C."/>
            <person name="Han C."/>
            <person name="Tapia R."/>
            <person name="Land M."/>
            <person name="Hauser L."/>
            <person name="Kyrpides N."/>
            <person name="Ivanova N."/>
            <person name="Pagani I."/>
            <person name="Vogl K."/>
            <person name="Liu Z."/>
            <person name="Overmann J."/>
            <person name="Frigaard N.-U."/>
            <person name="Bryant D."/>
            <person name="Woyke T."/>
        </authorList>
    </citation>
    <scope>NUCLEOTIDE SEQUENCE [LARGE SCALE GENOMIC DNA]</scope>
    <source>
        <strain evidence="9 10">970</strain>
    </source>
</reference>
<dbReference type="Proteomes" id="UP000002964">
    <property type="component" value="Unassembled WGS sequence"/>
</dbReference>
<evidence type="ECO:0000256" key="4">
    <source>
        <dbReference type="ARBA" id="ARBA00023125"/>
    </source>
</evidence>
<feature type="domain" description="Response regulatory" evidence="8">
    <location>
        <begin position="8"/>
        <end position="122"/>
    </location>
</feature>
<dbReference type="AlphaFoldDB" id="H8Z739"/>
<feature type="modified residue" description="4-aspartylphosphate" evidence="6">
    <location>
        <position position="57"/>
    </location>
</feature>
<organism evidence="9 10">
    <name type="scientific">Thiorhodovibrio frisius</name>
    <dbReference type="NCBI Taxonomy" id="631362"/>
    <lineage>
        <taxon>Bacteria</taxon>
        <taxon>Pseudomonadati</taxon>
        <taxon>Pseudomonadota</taxon>
        <taxon>Gammaproteobacteria</taxon>
        <taxon>Chromatiales</taxon>
        <taxon>Chromatiaceae</taxon>
        <taxon>Thiorhodovibrio</taxon>
    </lineage>
</organism>
<feature type="domain" description="HTH luxR-type" evidence="7">
    <location>
        <begin position="138"/>
        <end position="203"/>
    </location>
</feature>
<dbReference type="SUPFAM" id="SSF46894">
    <property type="entry name" value="C-terminal effector domain of the bipartite response regulators"/>
    <property type="match status" value="1"/>
</dbReference>
<reference evidence="10" key="1">
    <citation type="submission" date="2011-06" db="EMBL/GenBank/DDBJ databases">
        <authorList>
            <consortium name="US DOE Joint Genome Institute (JGI-PGF)"/>
            <person name="Lucas S."/>
            <person name="Han J."/>
            <person name="Lapidus A."/>
            <person name="Cheng J.-F."/>
            <person name="Goodwin L."/>
            <person name="Pitluck S."/>
            <person name="Peters L."/>
            <person name="Land M.L."/>
            <person name="Hauser L."/>
            <person name="Vogl K."/>
            <person name="Liu Z."/>
            <person name="Overmann J."/>
            <person name="Frigaard N.-U."/>
            <person name="Bryant D.A."/>
            <person name="Woyke T.J."/>
        </authorList>
    </citation>
    <scope>NUCLEOTIDE SEQUENCE [LARGE SCALE GENOMIC DNA]</scope>
    <source>
        <strain evidence="10">970</strain>
    </source>
</reference>
<dbReference type="PROSITE" id="PS50043">
    <property type="entry name" value="HTH_LUXR_2"/>
    <property type="match status" value="1"/>
</dbReference>
<dbReference type="PROSITE" id="PS50110">
    <property type="entry name" value="RESPONSE_REGULATORY"/>
    <property type="match status" value="1"/>
</dbReference>
<evidence type="ECO:0000313" key="9">
    <source>
        <dbReference type="EMBL" id="EIC20838.1"/>
    </source>
</evidence>
<dbReference type="SUPFAM" id="SSF52172">
    <property type="entry name" value="CheY-like"/>
    <property type="match status" value="1"/>
</dbReference>
<dbReference type="InterPro" id="IPR016032">
    <property type="entry name" value="Sig_transdc_resp-reg_C-effctor"/>
</dbReference>
<dbReference type="OrthoDB" id="9802186at2"/>
<sequence length="213" mass="23147">MNNNTIPTVYVVDDDAAMRDSIAELVESVGMRAELYPSGPSFLVAYAPQPPCCLVLDVRMPEMSGLTLLQRLQAQGSPLPVILLTSHGDVPMAVAAMKAGAIDFVQKPYREQALLDSIQAALAVDGRRKNSRETQDHIDQCSNTLTAREREVFDHLLAGKSTKEIALALGISPRTGEAHRRSVLRKFKVRSTKALLSLFVPPKDAAAQSEPLA</sequence>
<evidence type="ECO:0000313" key="10">
    <source>
        <dbReference type="Proteomes" id="UP000002964"/>
    </source>
</evidence>
<dbReference type="SMART" id="SM00448">
    <property type="entry name" value="REC"/>
    <property type="match status" value="1"/>
</dbReference>
<dbReference type="HOGENOM" id="CLU_000445_90_4_6"/>
<keyword evidence="3" id="KW-0805">Transcription regulation</keyword>
<dbReference type="EMBL" id="JH603170">
    <property type="protein sequence ID" value="EIC20838.1"/>
    <property type="molecule type" value="Genomic_DNA"/>
</dbReference>
<keyword evidence="1 6" id="KW-0597">Phosphoprotein</keyword>
<keyword evidence="4" id="KW-0238">DNA-binding</keyword>
<accession>H8Z739</accession>
<dbReference type="InterPro" id="IPR036388">
    <property type="entry name" value="WH-like_DNA-bd_sf"/>
</dbReference>
<dbReference type="GO" id="GO:0006355">
    <property type="term" value="P:regulation of DNA-templated transcription"/>
    <property type="evidence" value="ECO:0007669"/>
    <property type="project" value="InterPro"/>
</dbReference>
<evidence type="ECO:0000256" key="1">
    <source>
        <dbReference type="ARBA" id="ARBA00022553"/>
    </source>
</evidence>
<dbReference type="eggNOG" id="COG4566">
    <property type="taxonomic scope" value="Bacteria"/>
</dbReference>
<dbReference type="CDD" id="cd17537">
    <property type="entry name" value="REC_FixJ"/>
    <property type="match status" value="1"/>
</dbReference>
<dbReference type="InterPro" id="IPR011006">
    <property type="entry name" value="CheY-like_superfamily"/>
</dbReference>
<dbReference type="SMART" id="SM00421">
    <property type="entry name" value="HTH_LUXR"/>
    <property type="match status" value="1"/>
</dbReference>
<dbReference type="PRINTS" id="PR00038">
    <property type="entry name" value="HTHLUXR"/>
</dbReference>
<evidence type="ECO:0000256" key="3">
    <source>
        <dbReference type="ARBA" id="ARBA00023015"/>
    </source>
</evidence>
<dbReference type="PANTHER" id="PTHR44688">
    <property type="entry name" value="DNA-BINDING TRANSCRIPTIONAL ACTIVATOR DEVR_DOSR"/>
    <property type="match status" value="1"/>
</dbReference>
<keyword evidence="5" id="KW-0804">Transcription</keyword>
<dbReference type="Pfam" id="PF00196">
    <property type="entry name" value="GerE"/>
    <property type="match status" value="1"/>
</dbReference>
<dbReference type="PANTHER" id="PTHR44688:SF16">
    <property type="entry name" value="DNA-BINDING TRANSCRIPTIONAL ACTIVATOR DEVR_DOSR"/>
    <property type="match status" value="1"/>
</dbReference>
<keyword evidence="2" id="KW-0902">Two-component regulatory system</keyword>
<dbReference type="Gene3D" id="3.40.50.2300">
    <property type="match status" value="1"/>
</dbReference>
<evidence type="ECO:0000259" key="8">
    <source>
        <dbReference type="PROSITE" id="PS50110"/>
    </source>
</evidence>
<evidence type="ECO:0000256" key="6">
    <source>
        <dbReference type="PROSITE-ProRule" id="PRU00169"/>
    </source>
</evidence>
<dbReference type="RefSeq" id="WP_009151241.1">
    <property type="nucleotide sequence ID" value="NZ_CP121471.1"/>
</dbReference>
<keyword evidence="10" id="KW-1185">Reference proteome</keyword>
<dbReference type="FunFam" id="3.40.50.2300:FF:000018">
    <property type="entry name" value="DNA-binding transcriptional regulator NtrC"/>
    <property type="match status" value="1"/>
</dbReference>
<protein>
    <submittedName>
        <fullName evidence="9">Response regulator</fullName>
    </submittedName>
</protein>